<dbReference type="Proteomes" id="UP000290433">
    <property type="component" value="Unassembled WGS sequence"/>
</dbReference>
<feature type="transmembrane region" description="Helical" evidence="1">
    <location>
        <begin position="12"/>
        <end position="37"/>
    </location>
</feature>
<accession>A0A444W358</accession>
<gene>
    <name evidence="2" type="ORF">NU08_0892</name>
</gene>
<keyword evidence="1" id="KW-0472">Membrane</keyword>
<evidence type="ECO:0000256" key="1">
    <source>
        <dbReference type="SAM" id="Phobius"/>
    </source>
</evidence>
<keyword evidence="1" id="KW-1133">Transmembrane helix</keyword>
<proteinExistence type="predicted"/>
<comment type="caution">
    <text evidence="2">The sequence shown here is derived from an EMBL/GenBank/DDBJ whole genome shotgun (WGS) entry which is preliminary data.</text>
</comment>
<reference evidence="2 3" key="1">
    <citation type="submission" date="2014-12" db="EMBL/GenBank/DDBJ databases">
        <title>Genome sequence of Flavobacterium anhuiense RCM74.</title>
        <authorList>
            <person name="Kim J.F."/>
            <person name="Song J.Y."/>
            <person name="Kwak M.-J."/>
            <person name="Lee S.-W."/>
        </authorList>
    </citation>
    <scope>NUCLEOTIDE SEQUENCE [LARGE SCALE GENOMIC DNA]</scope>
    <source>
        <strain evidence="2 3">RCM74</strain>
    </source>
</reference>
<protein>
    <submittedName>
        <fullName evidence="2">Uncharacterized protein</fullName>
    </submittedName>
</protein>
<dbReference type="AlphaFoldDB" id="A0A444W358"/>
<keyword evidence="1" id="KW-0812">Transmembrane</keyword>
<dbReference type="EMBL" id="JUIV01000002">
    <property type="protein sequence ID" value="RYJ40136.1"/>
    <property type="molecule type" value="Genomic_DNA"/>
</dbReference>
<organism evidence="2 3">
    <name type="scientific">Flavobacterium anhuiense</name>
    <dbReference type="NCBI Taxonomy" id="459526"/>
    <lineage>
        <taxon>Bacteria</taxon>
        <taxon>Pseudomonadati</taxon>
        <taxon>Bacteroidota</taxon>
        <taxon>Flavobacteriia</taxon>
        <taxon>Flavobacteriales</taxon>
        <taxon>Flavobacteriaceae</taxon>
        <taxon>Flavobacterium</taxon>
    </lineage>
</organism>
<name>A0A444W358_9FLAO</name>
<evidence type="ECO:0000313" key="3">
    <source>
        <dbReference type="Proteomes" id="UP000290433"/>
    </source>
</evidence>
<evidence type="ECO:0000313" key="2">
    <source>
        <dbReference type="EMBL" id="RYJ40136.1"/>
    </source>
</evidence>
<sequence length="42" mass="5047">MGIVYNEISKLTLFYLFLLLFCYYNEQEIAVVIEITIKKNKK</sequence>